<dbReference type="Proteomes" id="UP000694865">
    <property type="component" value="Unplaced"/>
</dbReference>
<dbReference type="PANTHER" id="PTHR47331">
    <property type="entry name" value="PHD-TYPE DOMAIN-CONTAINING PROTEIN"/>
    <property type="match status" value="1"/>
</dbReference>
<evidence type="ECO:0000313" key="2">
    <source>
        <dbReference type="RefSeq" id="XP_006811462.1"/>
    </source>
</evidence>
<dbReference type="InterPro" id="IPR043502">
    <property type="entry name" value="DNA/RNA_pol_sf"/>
</dbReference>
<proteinExistence type="predicted"/>
<keyword evidence="1" id="KW-1185">Reference proteome</keyword>
<name>A0ABM0LUM1_SACKO</name>
<protein>
    <submittedName>
        <fullName evidence="2">Uncharacterized protein LOC102806500</fullName>
    </submittedName>
</protein>
<dbReference type="SUPFAM" id="SSF56672">
    <property type="entry name" value="DNA/RNA polymerases"/>
    <property type="match status" value="1"/>
</dbReference>
<accession>A0ABM0LUM1</accession>
<gene>
    <name evidence="2" type="primary">LOC102806500</name>
</gene>
<dbReference type="RefSeq" id="XP_006811462.1">
    <property type="nucleotide sequence ID" value="XM_006811399.1"/>
</dbReference>
<reference evidence="2" key="1">
    <citation type="submission" date="2025-08" db="UniProtKB">
        <authorList>
            <consortium name="RefSeq"/>
        </authorList>
    </citation>
    <scope>IDENTIFICATION</scope>
    <source>
        <tissue evidence="2">Testes</tissue>
    </source>
</reference>
<dbReference type="GeneID" id="102806500"/>
<evidence type="ECO:0000313" key="1">
    <source>
        <dbReference type="Proteomes" id="UP000694865"/>
    </source>
</evidence>
<organism evidence="1 2">
    <name type="scientific">Saccoglossus kowalevskii</name>
    <name type="common">Acorn worm</name>
    <dbReference type="NCBI Taxonomy" id="10224"/>
    <lineage>
        <taxon>Eukaryota</taxon>
        <taxon>Metazoa</taxon>
        <taxon>Hemichordata</taxon>
        <taxon>Enteropneusta</taxon>
        <taxon>Harrimaniidae</taxon>
        <taxon>Saccoglossus</taxon>
    </lineage>
</organism>
<sequence>MKSKNSTTTPIRIVYDCSCTQYPNPSLNDCLETGPSLINDLVEILIQFRVNKIAFTSDIEKAFLNVQLVKHDRKYTKCLRLSDPMDTESDFVVYQFASVLFGSSSSPFIQNSVVKTHLDSEETPVADDIKQNIYVDNVISGINTVHDIQK</sequence>